<protein>
    <submittedName>
        <fullName evidence="2">Uncharacterized protein</fullName>
    </submittedName>
</protein>
<dbReference type="EMBL" id="SNWP01000010">
    <property type="protein sequence ID" value="TDO28548.1"/>
    <property type="molecule type" value="Genomic_DNA"/>
</dbReference>
<organism evidence="2 3">
    <name type="scientific">Sediminibacterium goheungense</name>
    <dbReference type="NCBI Taxonomy" id="1086393"/>
    <lineage>
        <taxon>Bacteria</taxon>
        <taxon>Pseudomonadati</taxon>
        <taxon>Bacteroidota</taxon>
        <taxon>Chitinophagia</taxon>
        <taxon>Chitinophagales</taxon>
        <taxon>Chitinophagaceae</taxon>
        <taxon>Sediminibacterium</taxon>
    </lineage>
</organism>
<evidence type="ECO:0000313" key="3">
    <source>
        <dbReference type="Proteomes" id="UP000295741"/>
    </source>
</evidence>
<dbReference type="Proteomes" id="UP000295741">
    <property type="component" value="Unassembled WGS sequence"/>
</dbReference>
<sequence>MDLAKGEKSANNRFGAAKVRDSGEIWKGKVVRPEDRKTGRPEDRKTGRPEDRKTGRPEDRKTGRPEDRKTGRPEVGFVYKDTIFLSDFPTSGLPDSLIINAISQKDHINREMITIASPVPVTIPGTHGVAFVPAGIFG</sequence>
<evidence type="ECO:0000256" key="1">
    <source>
        <dbReference type="SAM" id="MobiDB-lite"/>
    </source>
</evidence>
<feature type="compositionally biased region" description="Basic and acidic residues" evidence="1">
    <location>
        <begin position="1"/>
        <end position="10"/>
    </location>
</feature>
<proteinExistence type="predicted"/>
<feature type="compositionally biased region" description="Basic and acidic residues" evidence="1">
    <location>
        <begin position="18"/>
        <end position="72"/>
    </location>
</feature>
<comment type="caution">
    <text evidence="2">The sequence shown here is derived from an EMBL/GenBank/DDBJ whole genome shotgun (WGS) entry which is preliminary data.</text>
</comment>
<keyword evidence="3" id="KW-1185">Reference proteome</keyword>
<accession>A0A4V3C556</accession>
<evidence type="ECO:0000313" key="2">
    <source>
        <dbReference type="EMBL" id="TDO28548.1"/>
    </source>
</evidence>
<reference evidence="2 3" key="1">
    <citation type="submission" date="2019-03" db="EMBL/GenBank/DDBJ databases">
        <title>Genomic Encyclopedia of Archaeal and Bacterial Type Strains, Phase II (KMG-II): from individual species to whole genera.</title>
        <authorList>
            <person name="Goeker M."/>
        </authorList>
    </citation>
    <scope>NUCLEOTIDE SEQUENCE [LARGE SCALE GENOMIC DNA]</scope>
    <source>
        <strain evidence="2 3">DSM 28323</strain>
    </source>
</reference>
<name>A0A4V3C556_9BACT</name>
<gene>
    <name evidence="2" type="ORF">BC659_0614</name>
</gene>
<feature type="region of interest" description="Disordered" evidence="1">
    <location>
        <begin position="1"/>
        <end position="74"/>
    </location>
</feature>
<dbReference type="AlphaFoldDB" id="A0A4V3C556"/>